<evidence type="ECO:0000256" key="2">
    <source>
        <dbReference type="ARBA" id="ARBA00012169"/>
    </source>
</evidence>
<dbReference type="SMART" id="SM00146">
    <property type="entry name" value="PI3Kc"/>
    <property type="match status" value="1"/>
</dbReference>
<comment type="caution">
    <text evidence="8">The sequence shown here is derived from an EMBL/GenBank/DDBJ whole genome shotgun (WGS) entry which is preliminary data.</text>
</comment>
<name>A0A2V0PCH0_9CHLO</name>
<evidence type="ECO:0000256" key="3">
    <source>
        <dbReference type="ARBA" id="ARBA00022679"/>
    </source>
</evidence>
<feature type="region of interest" description="Disordered" evidence="5">
    <location>
        <begin position="538"/>
        <end position="562"/>
    </location>
</feature>
<evidence type="ECO:0000313" key="9">
    <source>
        <dbReference type="Proteomes" id="UP000247498"/>
    </source>
</evidence>
<dbReference type="PROSITE" id="PS00915">
    <property type="entry name" value="PI3_4_KINASE_1"/>
    <property type="match status" value="1"/>
</dbReference>
<sequence>MLLFASAAERAAPGGGGGGGCARDLGALLPAVAAAVEGLQPRTLQVLGGSSSRMGIHDIQAAQREDASTTRLFRNLWLQAALHGLVDPTRPRAPVLAPRLWGHDGADAGDVEWQDAAGRVAGVTPLLVVGTDSYLEADMVERLKVELGDQLNAAGRLAERGAAAAALCRLVDSGAPGGAPPPAPGEKVLQAFLLAVAMSELCRAALAPLPDLDAEPIVACPVSTTLGYLKGLLPAGAASDWVAAIARRAFGLYLARLVALRSLQQAAALGDGARGGARAGPASAAAAGAAPALAYAEQLARALIAHLGDGGGDGDARAAPRRRRRRRGGGGGAPDLGGIADSMLEQLLVSFPALLHSRPVYAALLAQLQREEGDSGLGALAASSHGAVWERTQAVVRAAAQAAPATTEAMVHSFLGSGGVGGGRARGAGRGGLGGLGALGSGSFGARHRGPLAGAGARGGDGGLGEEAAARQAALRRAADLLRVCGDAREARAGDADGASGGPDGGAYQGTLALSRKLHYSGYARGLINQALTAVQGSSDGGGGGARRGASPGAESSGSSGLGGAAAQAAAIKEVASELSAALNADLDGHSRAAAALAAAPDDALLCATALLASQPLLAGAQDWGAGEGDDAGEGSDREAAALDALRGEGLRLLRALCAAPLRRLTPDATQLATFAWTWLSTESPGMLVPLVCNLAGAWVWTVDQRLGLFSGQPRGPAASAGGASAGDAAAGDAAAAVAAAAAADQEGEGEEAPADANDPDVLRAIAAHDVWLSYLAELWTVLRRRGGAVGAAARAQFARLLHASLAEPAALSAHAASLGPRFRLLQLAVNFARDLARDSGGAPPAAALLLFDQSLRAALFWFAAPPGYYAAHTRGEAREQLASLEGFSQLLASFPPGGWPTYSPTAAAAAGAGAAPAEHPVWRVAAPRVGGYVRLLQLLLGEEVKRVQVWNEPLEDAPITGLPEKAPWDELVPLAWEVDPSLALALRARYPTVAGIARPLEALVLQHAEEPRVQREPDAALVLATARSPARDALLPLLAAWAPGRATLGLQLLCGPAGREAAVRSYSVKCLLNERPEEVVFFLPQLVQLLRGDDGVVAGFFTAAASHSDLFAHRLIWALMSEQRPPEEAFAPEVKRSGWQPPKDTGLWDISTRIKGEIEGGMSPEQKEYWEAEGGYFDQVTALSGYLYKFSKDERRGKLVEALTGFKPPRDDLYMPTNPEARIVSHIPSSGACMQSAAKVPILVAFNVERPPPASASAGGAAPAAAPAPPHGPRASHGGPPRVSAKMAAIFKVGDDIRQDVLAIQVITLLHAAFTRAGLGLYLRPYGCMPTGYECGIIECVPNTRSRAALGELSDRGLYDIFCAEFGAPGSAAFESARHNFIVSEAAYAVASFLLQAKDRHNGNIMLDDEGHIVHIDFGFILEISPGGNLGFESAAFKLSHEMAQLLDPGGRRASPQFRLFEEAVVRAYIAARTVAEPIISSVALMAESGLPCFGRGAPVANLRRRFHLELSDSQAAAWMRATVNDAYDKWTTGFYDYIQSLQNKIPY</sequence>
<comment type="similarity">
    <text evidence="1">Belongs to the PI3/PI4-kinase family. Type III PI4K subfamily.</text>
</comment>
<feature type="compositionally biased region" description="Low complexity" evidence="5">
    <location>
        <begin position="1256"/>
        <end position="1266"/>
    </location>
</feature>
<dbReference type="InterPro" id="IPR042236">
    <property type="entry name" value="PI3K_accessory_sf"/>
</dbReference>
<dbReference type="GO" id="GO:0046854">
    <property type="term" value="P:phosphatidylinositol phosphate biosynthetic process"/>
    <property type="evidence" value="ECO:0007669"/>
    <property type="project" value="InterPro"/>
</dbReference>
<accession>A0A2V0PCH0</accession>
<feature type="region of interest" description="Disordered" evidence="5">
    <location>
        <begin position="1256"/>
        <end position="1282"/>
    </location>
</feature>
<evidence type="ECO:0000313" key="8">
    <source>
        <dbReference type="EMBL" id="GBF97229.1"/>
    </source>
</evidence>
<feature type="region of interest" description="Disordered" evidence="5">
    <location>
        <begin position="310"/>
        <end position="335"/>
    </location>
</feature>
<feature type="domain" description="PIK helical" evidence="7">
    <location>
        <begin position="978"/>
        <end position="1143"/>
    </location>
</feature>
<dbReference type="InterPro" id="IPR011009">
    <property type="entry name" value="Kinase-like_dom_sf"/>
</dbReference>
<evidence type="ECO:0000256" key="5">
    <source>
        <dbReference type="SAM" id="MobiDB-lite"/>
    </source>
</evidence>
<proteinExistence type="inferred from homology"/>
<feature type="compositionally biased region" description="Low complexity" evidence="5">
    <location>
        <begin position="548"/>
        <end position="562"/>
    </location>
</feature>
<dbReference type="FunFam" id="1.10.1070.11:FF:000012">
    <property type="entry name" value="Phosphatidylinositol 4-kinase alpha 1"/>
    <property type="match status" value="1"/>
</dbReference>
<dbReference type="CDD" id="cd05167">
    <property type="entry name" value="PI4Kc_III_alpha"/>
    <property type="match status" value="1"/>
</dbReference>
<keyword evidence="3" id="KW-0808">Transferase</keyword>
<dbReference type="FunCoup" id="A0A2V0PCH0">
    <property type="interactions" value="1924"/>
</dbReference>
<dbReference type="PROSITE" id="PS51545">
    <property type="entry name" value="PIK_HELICAL"/>
    <property type="match status" value="1"/>
</dbReference>
<dbReference type="Pfam" id="PF19274">
    <property type="entry name" value="PI4K_N"/>
    <property type="match status" value="1"/>
</dbReference>
<dbReference type="Gene3D" id="1.10.1070.11">
    <property type="entry name" value="Phosphatidylinositol 3-/4-kinase, catalytic domain"/>
    <property type="match status" value="1"/>
</dbReference>
<dbReference type="SUPFAM" id="SSF56112">
    <property type="entry name" value="Protein kinase-like (PK-like)"/>
    <property type="match status" value="1"/>
</dbReference>
<dbReference type="GO" id="GO:0005886">
    <property type="term" value="C:plasma membrane"/>
    <property type="evidence" value="ECO:0007669"/>
    <property type="project" value="TreeGrafter"/>
</dbReference>
<feature type="compositionally biased region" description="Basic residues" evidence="5">
    <location>
        <begin position="319"/>
        <end position="328"/>
    </location>
</feature>
<dbReference type="EC" id="2.7.1.67" evidence="2"/>
<dbReference type="GO" id="GO:0005737">
    <property type="term" value="C:cytoplasm"/>
    <property type="evidence" value="ECO:0007669"/>
    <property type="project" value="TreeGrafter"/>
</dbReference>
<dbReference type="InterPro" id="IPR015433">
    <property type="entry name" value="PI3/4_kinase"/>
</dbReference>
<gene>
    <name evidence="8" type="ORF">Rsub_10090</name>
</gene>
<organism evidence="8 9">
    <name type="scientific">Raphidocelis subcapitata</name>
    <dbReference type="NCBI Taxonomy" id="307507"/>
    <lineage>
        <taxon>Eukaryota</taxon>
        <taxon>Viridiplantae</taxon>
        <taxon>Chlorophyta</taxon>
        <taxon>core chlorophytes</taxon>
        <taxon>Chlorophyceae</taxon>
        <taxon>CS clade</taxon>
        <taxon>Sphaeropleales</taxon>
        <taxon>Selenastraceae</taxon>
        <taxon>Raphidocelis</taxon>
    </lineage>
</organism>
<dbReference type="Pfam" id="PF00613">
    <property type="entry name" value="PI3Ka"/>
    <property type="match status" value="1"/>
</dbReference>
<dbReference type="EMBL" id="BDRX01000094">
    <property type="protein sequence ID" value="GBF97229.1"/>
    <property type="molecule type" value="Genomic_DNA"/>
</dbReference>
<dbReference type="Pfam" id="PF00454">
    <property type="entry name" value="PI3_PI4_kinase"/>
    <property type="match status" value="1"/>
</dbReference>
<evidence type="ECO:0000259" key="7">
    <source>
        <dbReference type="PROSITE" id="PS51545"/>
    </source>
</evidence>
<dbReference type="PANTHER" id="PTHR10048">
    <property type="entry name" value="PHOSPHATIDYLINOSITOL KINASE"/>
    <property type="match status" value="1"/>
</dbReference>
<dbReference type="InterPro" id="IPR018936">
    <property type="entry name" value="PI3/4_kinase_CS"/>
</dbReference>
<dbReference type="InterPro" id="IPR045495">
    <property type="entry name" value="PI4K_N"/>
</dbReference>
<evidence type="ECO:0000256" key="1">
    <source>
        <dbReference type="ARBA" id="ARBA00006209"/>
    </source>
</evidence>
<dbReference type="GO" id="GO:0004430">
    <property type="term" value="F:1-phosphatidylinositol 4-kinase activity"/>
    <property type="evidence" value="ECO:0007669"/>
    <property type="project" value="UniProtKB-EC"/>
</dbReference>
<dbReference type="GO" id="GO:0048015">
    <property type="term" value="P:phosphatidylinositol-mediated signaling"/>
    <property type="evidence" value="ECO:0007669"/>
    <property type="project" value="TreeGrafter"/>
</dbReference>
<evidence type="ECO:0000256" key="4">
    <source>
        <dbReference type="ARBA" id="ARBA00022777"/>
    </source>
</evidence>
<reference evidence="8 9" key="1">
    <citation type="journal article" date="2018" name="Sci. Rep.">
        <title>Raphidocelis subcapitata (=Pseudokirchneriella subcapitata) provides an insight into genome evolution and environmental adaptations in the Sphaeropleales.</title>
        <authorList>
            <person name="Suzuki S."/>
            <person name="Yamaguchi H."/>
            <person name="Nakajima N."/>
            <person name="Kawachi M."/>
        </authorList>
    </citation>
    <scope>NUCLEOTIDE SEQUENCE [LARGE SCALE GENOMIC DNA]</scope>
    <source>
        <strain evidence="8 9">NIES-35</strain>
    </source>
</reference>
<keyword evidence="9" id="KW-1185">Reference proteome</keyword>
<dbReference type="SUPFAM" id="SSF48371">
    <property type="entry name" value="ARM repeat"/>
    <property type="match status" value="1"/>
</dbReference>
<dbReference type="Proteomes" id="UP000247498">
    <property type="component" value="Unassembled WGS sequence"/>
</dbReference>
<dbReference type="PROSITE" id="PS50290">
    <property type="entry name" value="PI3_4_KINASE_3"/>
    <property type="match status" value="1"/>
</dbReference>
<dbReference type="OrthoDB" id="10264149at2759"/>
<dbReference type="InterPro" id="IPR036940">
    <property type="entry name" value="PI3/4_kinase_cat_sf"/>
</dbReference>
<protein>
    <recommendedName>
        <fullName evidence="2">1-phosphatidylinositol 4-kinase</fullName>
        <ecNumber evidence="2">2.7.1.67</ecNumber>
    </recommendedName>
</protein>
<dbReference type="Gene3D" id="1.25.40.70">
    <property type="entry name" value="Phosphatidylinositol 3-kinase, accessory domain (PIK)"/>
    <property type="match status" value="1"/>
</dbReference>
<dbReference type="InterPro" id="IPR000403">
    <property type="entry name" value="PI3/4_kinase_cat_dom"/>
</dbReference>
<dbReference type="PANTHER" id="PTHR10048:SF15">
    <property type="entry name" value="PHOSPHATIDYLINOSITOL 4-KINASE ALPHA"/>
    <property type="match status" value="1"/>
</dbReference>
<dbReference type="SMART" id="SM00145">
    <property type="entry name" value="PI3Ka"/>
    <property type="match status" value="1"/>
</dbReference>
<dbReference type="InterPro" id="IPR016024">
    <property type="entry name" value="ARM-type_fold"/>
</dbReference>
<keyword evidence="4 8" id="KW-0418">Kinase</keyword>
<evidence type="ECO:0000259" key="6">
    <source>
        <dbReference type="PROSITE" id="PS50290"/>
    </source>
</evidence>
<dbReference type="Gene3D" id="3.30.1010.10">
    <property type="entry name" value="Phosphatidylinositol 3-kinase Catalytic Subunit, Chain A, domain 4"/>
    <property type="match status" value="1"/>
</dbReference>
<dbReference type="InParanoid" id="A0A2V0PCH0"/>
<dbReference type="STRING" id="307507.A0A2V0PCH0"/>
<dbReference type="InterPro" id="IPR001263">
    <property type="entry name" value="PI3K_accessory_dom"/>
</dbReference>
<feature type="domain" description="PI3K/PI4K catalytic" evidence="6">
    <location>
        <begin position="1251"/>
        <end position="1533"/>
    </location>
</feature>